<feature type="domain" description="Glutamine amidotransferase" evidence="10">
    <location>
        <begin position="4"/>
        <end position="202"/>
    </location>
</feature>
<keyword evidence="5" id="KW-0315">Glutamine amidotransferase</keyword>
<dbReference type="InterPro" id="IPR029062">
    <property type="entry name" value="Class_I_gatase-like"/>
</dbReference>
<proteinExistence type="inferred from homology"/>
<dbReference type="AlphaFoldDB" id="A0A0W8G2W4"/>
<dbReference type="Pfam" id="PF00117">
    <property type="entry name" value="GATase"/>
    <property type="match status" value="1"/>
</dbReference>
<evidence type="ECO:0000256" key="4">
    <source>
        <dbReference type="ARBA" id="ARBA00022801"/>
    </source>
</evidence>
<dbReference type="PIRSF" id="PIRSF000495">
    <property type="entry name" value="Amidotransf_hisH"/>
    <property type="match status" value="1"/>
</dbReference>
<gene>
    <name evidence="11" type="ORF">ASZ90_002674</name>
</gene>
<evidence type="ECO:0000256" key="2">
    <source>
        <dbReference type="ARBA" id="ARBA00011152"/>
    </source>
</evidence>
<evidence type="ECO:0000256" key="8">
    <source>
        <dbReference type="ARBA" id="ARBA00047838"/>
    </source>
</evidence>
<dbReference type="GO" id="GO:0000107">
    <property type="term" value="F:imidazoleglycerol-phosphate synthase activity"/>
    <property type="evidence" value="ECO:0007669"/>
    <property type="project" value="TreeGrafter"/>
</dbReference>
<evidence type="ECO:0000256" key="5">
    <source>
        <dbReference type="ARBA" id="ARBA00022962"/>
    </source>
</evidence>
<sequence length="213" mass="23046">MLAILDYKAGNQTSVRRALDHLGIPCRITSDPAVIAAASGIIFPGVGAAGQAMDELTQTGLDAVIKAQVDAGKPLLGICVGCQILLDYSPENDTKALGIVSGECAMFNRSLTEEDGSPIRVPHMGWNRVKAVRECEILQGIEPEAEFYFVHSYYPVPAPEFVLAETFYGIDFCSVHGRPGLWAVQFHPEKSGRPGLRLLANFNAYCREAAHAQ</sequence>
<evidence type="ECO:0000256" key="9">
    <source>
        <dbReference type="ARBA" id="ARBA00049534"/>
    </source>
</evidence>
<reference evidence="11" key="1">
    <citation type="journal article" date="2015" name="Proc. Natl. Acad. Sci. U.S.A.">
        <title>Networks of energetic and metabolic interactions define dynamics in microbial communities.</title>
        <authorList>
            <person name="Embree M."/>
            <person name="Liu J.K."/>
            <person name="Al-Bassam M.M."/>
            <person name="Zengler K."/>
        </authorList>
    </citation>
    <scope>NUCLEOTIDE SEQUENCE</scope>
</reference>
<dbReference type="PANTHER" id="PTHR42701">
    <property type="entry name" value="IMIDAZOLE GLYCEROL PHOSPHATE SYNTHASE SUBUNIT HISH"/>
    <property type="match status" value="1"/>
</dbReference>
<dbReference type="SUPFAM" id="SSF52317">
    <property type="entry name" value="Class I glutamine amidotransferase-like"/>
    <property type="match status" value="1"/>
</dbReference>
<dbReference type="GO" id="GO:0004359">
    <property type="term" value="F:glutaminase activity"/>
    <property type="evidence" value="ECO:0007669"/>
    <property type="project" value="UniProtKB-EC"/>
</dbReference>
<comment type="pathway">
    <text evidence="1">Amino-acid biosynthesis; L-histidine biosynthesis; L-histidine from 5-phospho-alpha-D-ribose 1-diphosphate: step 5/9.</text>
</comment>
<keyword evidence="3" id="KW-0028">Amino-acid biosynthesis</keyword>
<comment type="subunit">
    <text evidence="2">Heterodimer of HisH and HisF.</text>
</comment>
<dbReference type="GO" id="GO:0000105">
    <property type="term" value="P:L-histidine biosynthetic process"/>
    <property type="evidence" value="ECO:0007669"/>
    <property type="project" value="UniProtKB-UniPathway"/>
</dbReference>
<comment type="catalytic activity">
    <reaction evidence="9">
        <text>L-glutamine + H2O = L-glutamate + NH4(+)</text>
        <dbReference type="Rhea" id="RHEA:15889"/>
        <dbReference type="ChEBI" id="CHEBI:15377"/>
        <dbReference type="ChEBI" id="CHEBI:28938"/>
        <dbReference type="ChEBI" id="CHEBI:29985"/>
        <dbReference type="ChEBI" id="CHEBI:58359"/>
        <dbReference type="EC" id="3.5.1.2"/>
    </reaction>
</comment>
<organism evidence="11">
    <name type="scientific">hydrocarbon metagenome</name>
    <dbReference type="NCBI Taxonomy" id="938273"/>
    <lineage>
        <taxon>unclassified sequences</taxon>
        <taxon>metagenomes</taxon>
        <taxon>ecological metagenomes</taxon>
    </lineage>
</organism>
<protein>
    <submittedName>
        <fullName evidence="11">Imidazole glycerol phosphate synthase amidotransferase subunit</fullName>
    </submittedName>
</protein>
<dbReference type="InterPro" id="IPR010139">
    <property type="entry name" value="Imidazole-glycPsynth_HisH"/>
</dbReference>
<dbReference type="Gene3D" id="3.40.50.880">
    <property type="match status" value="1"/>
</dbReference>
<dbReference type="NCBIfam" id="TIGR01855">
    <property type="entry name" value="IMP_synth_hisH"/>
    <property type="match status" value="1"/>
</dbReference>
<name>A0A0W8G2W4_9ZZZZ</name>
<dbReference type="EMBL" id="LNQE01000325">
    <property type="protein sequence ID" value="KUG27482.1"/>
    <property type="molecule type" value="Genomic_DNA"/>
</dbReference>
<evidence type="ECO:0000256" key="7">
    <source>
        <dbReference type="ARBA" id="ARBA00023239"/>
    </source>
</evidence>
<evidence type="ECO:0000256" key="1">
    <source>
        <dbReference type="ARBA" id="ARBA00005091"/>
    </source>
</evidence>
<dbReference type="InterPro" id="IPR017926">
    <property type="entry name" value="GATASE"/>
</dbReference>
<keyword evidence="4" id="KW-0378">Hydrolase</keyword>
<keyword evidence="6" id="KW-0368">Histidine biosynthesis</keyword>
<evidence type="ECO:0000256" key="6">
    <source>
        <dbReference type="ARBA" id="ARBA00023102"/>
    </source>
</evidence>
<dbReference type="UniPathway" id="UPA00031">
    <property type="reaction ID" value="UER00010"/>
</dbReference>
<comment type="caution">
    <text evidence="11">The sequence shown here is derived from an EMBL/GenBank/DDBJ whole genome shotgun (WGS) entry which is preliminary data.</text>
</comment>
<evidence type="ECO:0000259" key="10">
    <source>
        <dbReference type="Pfam" id="PF00117"/>
    </source>
</evidence>
<dbReference type="PROSITE" id="PS51273">
    <property type="entry name" value="GATASE_TYPE_1"/>
    <property type="match status" value="1"/>
</dbReference>
<dbReference type="HAMAP" id="MF_00278">
    <property type="entry name" value="HisH"/>
    <property type="match status" value="1"/>
</dbReference>
<accession>A0A0W8G2W4</accession>
<keyword evidence="11" id="KW-0808">Transferase</keyword>
<comment type="catalytic activity">
    <reaction evidence="8">
        <text>5-[(5-phospho-1-deoxy-D-ribulos-1-ylimino)methylamino]-1-(5-phospho-beta-D-ribosyl)imidazole-4-carboxamide + L-glutamine = D-erythro-1-(imidazol-4-yl)glycerol 3-phosphate + 5-amino-1-(5-phospho-beta-D-ribosyl)imidazole-4-carboxamide + L-glutamate + H(+)</text>
        <dbReference type="Rhea" id="RHEA:24793"/>
        <dbReference type="ChEBI" id="CHEBI:15378"/>
        <dbReference type="ChEBI" id="CHEBI:29985"/>
        <dbReference type="ChEBI" id="CHEBI:58278"/>
        <dbReference type="ChEBI" id="CHEBI:58359"/>
        <dbReference type="ChEBI" id="CHEBI:58475"/>
        <dbReference type="ChEBI" id="CHEBI:58525"/>
        <dbReference type="EC" id="4.3.2.10"/>
    </reaction>
</comment>
<keyword evidence="7" id="KW-0456">Lyase</keyword>
<dbReference type="PANTHER" id="PTHR42701:SF1">
    <property type="entry name" value="IMIDAZOLE GLYCEROL PHOSPHATE SYNTHASE SUBUNIT HISH"/>
    <property type="match status" value="1"/>
</dbReference>
<dbReference type="CDD" id="cd01748">
    <property type="entry name" value="GATase1_IGP_Synthase"/>
    <property type="match status" value="1"/>
</dbReference>
<dbReference type="GO" id="GO:0016829">
    <property type="term" value="F:lyase activity"/>
    <property type="evidence" value="ECO:0007669"/>
    <property type="project" value="UniProtKB-KW"/>
</dbReference>
<evidence type="ECO:0000256" key="3">
    <source>
        <dbReference type="ARBA" id="ARBA00022605"/>
    </source>
</evidence>
<evidence type="ECO:0000313" key="11">
    <source>
        <dbReference type="EMBL" id="KUG27482.1"/>
    </source>
</evidence>